<name>A0A382AQF7_9ZZZZ</name>
<dbReference type="EMBL" id="UINC01026345">
    <property type="protein sequence ID" value="SVB03624.1"/>
    <property type="molecule type" value="Genomic_DNA"/>
</dbReference>
<sequence>MNLRIIKLIIAMTALLLLVACDDGGSTTGTPSANAVMTTTVSPSAANIATVPVEPTALLTPTVVPTPTVAPAPTVVPTPTLAPAPTVVRTVVPTPTVTPAPTVVPTPTVSTIPTETASGADKAIKEALAEAAPNGPRGVGRLYQLPIDPYLLVSPEGKTRFRGYGTRHGSSEHPDVPVSVHWEFIGSP</sequence>
<evidence type="ECO:0000313" key="1">
    <source>
        <dbReference type="EMBL" id="SVB03624.1"/>
    </source>
</evidence>
<protein>
    <submittedName>
        <fullName evidence="1">Uncharacterized protein</fullName>
    </submittedName>
</protein>
<gene>
    <name evidence="1" type="ORF">METZ01_LOCUS156478</name>
</gene>
<dbReference type="AlphaFoldDB" id="A0A382AQF7"/>
<dbReference type="PROSITE" id="PS51257">
    <property type="entry name" value="PROKAR_LIPOPROTEIN"/>
    <property type="match status" value="1"/>
</dbReference>
<organism evidence="1">
    <name type="scientific">marine metagenome</name>
    <dbReference type="NCBI Taxonomy" id="408172"/>
    <lineage>
        <taxon>unclassified sequences</taxon>
        <taxon>metagenomes</taxon>
        <taxon>ecological metagenomes</taxon>
    </lineage>
</organism>
<accession>A0A382AQF7</accession>
<proteinExistence type="predicted"/>
<reference evidence="1" key="1">
    <citation type="submission" date="2018-05" db="EMBL/GenBank/DDBJ databases">
        <authorList>
            <person name="Lanie J.A."/>
            <person name="Ng W.-L."/>
            <person name="Kazmierczak K.M."/>
            <person name="Andrzejewski T.M."/>
            <person name="Davidsen T.M."/>
            <person name="Wayne K.J."/>
            <person name="Tettelin H."/>
            <person name="Glass J.I."/>
            <person name="Rusch D."/>
            <person name="Podicherti R."/>
            <person name="Tsui H.-C.T."/>
            <person name="Winkler M.E."/>
        </authorList>
    </citation>
    <scope>NUCLEOTIDE SEQUENCE</scope>
</reference>
<feature type="non-terminal residue" evidence="1">
    <location>
        <position position="188"/>
    </location>
</feature>